<keyword evidence="12 26" id="KW-1133">Transmembrane helix</keyword>
<evidence type="ECO:0000256" key="15">
    <source>
        <dbReference type="ARBA" id="ARBA00023157"/>
    </source>
</evidence>
<keyword evidence="14 26" id="KW-0472">Membrane</keyword>
<evidence type="ECO:0000256" key="19">
    <source>
        <dbReference type="ARBA" id="ARBA00031203"/>
    </source>
</evidence>
<name>A0A2K1K6E4_PHYPA</name>
<dbReference type="GO" id="GO:0009312">
    <property type="term" value="P:oligosaccharide biosynthetic process"/>
    <property type="evidence" value="ECO:0007669"/>
    <property type="project" value="InterPro"/>
</dbReference>
<feature type="disulfide bond" evidence="25">
    <location>
        <begin position="260"/>
        <end position="263"/>
    </location>
</feature>
<comment type="pathway">
    <text evidence="3">Protein modification; protein glycosylation.</text>
</comment>
<comment type="cofactor">
    <cofactor evidence="1 24">
        <name>Mn(2+)</name>
        <dbReference type="ChEBI" id="CHEBI:29035"/>
    </cofactor>
</comment>
<dbReference type="STRING" id="3218.A0A2K1K6E4"/>
<dbReference type="Proteomes" id="UP000006727">
    <property type="component" value="Chromosome 8"/>
</dbReference>
<evidence type="ECO:0000313" key="27">
    <source>
        <dbReference type="EMBL" id="PNR49344.1"/>
    </source>
</evidence>
<evidence type="ECO:0000256" key="6">
    <source>
        <dbReference type="ARBA" id="ARBA00014817"/>
    </source>
</evidence>
<evidence type="ECO:0000256" key="18">
    <source>
        <dbReference type="ARBA" id="ARBA00029663"/>
    </source>
</evidence>
<dbReference type="EnsemblPlants" id="Pp3c8_6700V3.1">
    <property type="protein sequence ID" value="Pp3c8_6700V3.1"/>
    <property type="gene ID" value="Pp3c8_6700"/>
</dbReference>
<evidence type="ECO:0000256" key="23">
    <source>
        <dbReference type="PIRSR" id="PIRSR607754-1"/>
    </source>
</evidence>
<dbReference type="Gramene" id="Pp3c8_6700V3.6">
    <property type="protein sequence ID" value="Pp3c8_6700V3.6"/>
    <property type="gene ID" value="Pp3c8_6700"/>
</dbReference>
<evidence type="ECO:0000256" key="16">
    <source>
        <dbReference type="ARBA" id="ARBA00023180"/>
    </source>
</evidence>
<feature type="disulfide bond" evidence="25">
    <location>
        <begin position="311"/>
        <end position="416"/>
    </location>
</feature>
<dbReference type="GO" id="GO:0046872">
    <property type="term" value="F:metal ion binding"/>
    <property type="evidence" value="ECO:0007669"/>
    <property type="project" value="UniProtKB-KW"/>
</dbReference>
<dbReference type="OrthoDB" id="6019616at2759"/>
<comment type="subcellular location">
    <subcellularLocation>
        <location evidence="2">Golgi apparatus membrane</location>
        <topology evidence="2">Single-pass type II membrane protein</topology>
    </subcellularLocation>
</comment>
<dbReference type="GeneID" id="112286128"/>
<proteinExistence type="inferred from homology"/>
<evidence type="ECO:0000313" key="28">
    <source>
        <dbReference type="EnsemblPlants" id="Pp3c8_6700V3.1"/>
    </source>
</evidence>
<evidence type="ECO:0000256" key="22">
    <source>
        <dbReference type="ARBA" id="ARBA00093257"/>
    </source>
</evidence>
<evidence type="ECO:0000256" key="1">
    <source>
        <dbReference type="ARBA" id="ARBA00001936"/>
    </source>
</evidence>
<evidence type="ECO:0000256" key="5">
    <source>
        <dbReference type="ARBA" id="ARBA00012613"/>
    </source>
</evidence>
<dbReference type="EC" id="2.4.1.143" evidence="5"/>
<dbReference type="UniPathway" id="UPA00378"/>
<evidence type="ECO:0000256" key="11">
    <source>
        <dbReference type="ARBA" id="ARBA00022968"/>
    </source>
</evidence>
<reference evidence="27 29" key="1">
    <citation type="journal article" date="2008" name="Science">
        <title>The Physcomitrella genome reveals evolutionary insights into the conquest of land by plants.</title>
        <authorList>
            <person name="Rensing S."/>
            <person name="Lang D."/>
            <person name="Zimmer A."/>
            <person name="Terry A."/>
            <person name="Salamov A."/>
            <person name="Shapiro H."/>
            <person name="Nishiyama T."/>
            <person name="Perroud P.-F."/>
            <person name="Lindquist E."/>
            <person name="Kamisugi Y."/>
            <person name="Tanahashi T."/>
            <person name="Sakakibara K."/>
            <person name="Fujita T."/>
            <person name="Oishi K."/>
            <person name="Shin-I T."/>
            <person name="Kuroki Y."/>
            <person name="Toyoda A."/>
            <person name="Suzuki Y."/>
            <person name="Hashimoto A."/>
            <person name="Yamaguchi K."/>
            <person name="Sugano A."/>
            <person name="Kohara Y."/>
            <person name="Fujiyama A."/>
            <person name="Anterola A."/>
            <person name="Aoki S."/>
            <person name="Ashton N."/>
            <person name="Barbazuk W.B."/>
            <person name="Barker E."/>
            <person name="Bennetzen J."/>
            <person name="Bezanilla M."/>
            <person name="Blankenship R."/>
            <person name="Cho S.H."/>
            <person name="Dutcher S."/>
            <person name="Estelle M."/>
            <person name="Fawcett J.A."/>
            <person name="Gundlach H."/>
            <person name="Hanada K."/>
            <person name="Heyl A."/>
            <person name="Hicks K.A."/>
            <person name="Hugh J."/>
            <person name="Lohr M."/>
            <person name="Mayer K."/>
            <person name="Melkozernov A."/>
            <person name="Murata T."/>
            <person name="Nelson D."/>
            <person name="Pils B."/>
            <person name="Prigge M."/>
            <person name="Reiss B."/>
            <person name="Renner T."/>
            <person name="Rombauts S."/>
            <person name="Rushton P."/>
            <person name="Sanderfoot A."/>
            <person name="Schween G."/>
            <person name="Shiu S.-H."/>
            <person name="Stueber K."/>
            <person name="Theodoulou F.L."/>
            <person name="Tu H."/>
            <person name="Van de Peer Y."/>
            <person name="Verrier P.J."/>
            <person name="Waters E."/>
            <person name="Wood A."/>
            <person name="Yang L."/>
            <person name="Cove D."/>
            <person name="Cuming A."/>
            <person name="Hasebe M."/>
            <person name="Lucas S."/>
            <person name="Mishler D.B."/>
            <person name="Reski R."/>
            <person name="Grigoriev I."/>
            <person name="Quatrano R.S."/>
            <person name="Boore J.L."/>
        </authorList>
    </citation>
    <scope>NUCLEOTIDE SEQUENCE [LARGE SCALE GENOMIC DNA]</scope>
    <source>
        <strain evidence="28 29">cv. Gransden 2004</strain>
    </source>
</reference>
<dbReference type="OMA" id="ISEKFMA"/>
<keyword evidence="16" id="KW-0325">Glycoprotein</keyword>
<dbReference type="Pfam" id="PF05060">
    <property type="entry name" value="MGAT2"/>
    <property type="match status" value="1"/>
</dbReference>
<evidence type="ECO:0000256" key="12">
    <source>
        <dbReference type="ARBA" id="ARBA00022989"/>
    </source>
</evidence>
<evidence type="ECO:0000256" key="26">
    <source>
        <dbReference type="SAM" id="Phobius"/>
    </source>
</evidence>
<reference evidence="27 29" key="2">
    <citation type="journal article" date="2018" name="Plant J.">
        <title>The Physcomitrella patens chromosome-scale assembly reveals moss genome structure and evolution.</title>
        <authorList>
            <person name="Lang D."/>
            <person name="Ullrich K.K."/>
            <person name="Murat F."/>
            <person name="Fuchs J."/>
            <person name="Jenkins J."/>
            <person name="Haas F.B."/>
            <person name="Piednoel M."/>
            <person name="Gundlach H."/>
            <person name="Van Bel M."/>
            <person name="Meyberg R."/>
            <person name="Vives C."/>
            <person name="Morata J."/>
            <person name="Symeonidi A."/>
            <person name="Hiss M."/>
            <person name="Muchero W."/>
            <person name="Kamisugi Y."/>
            <person name="Saleh O."/>
            <person name="Blanc G."/>
            <person name="Decker E.L."/>
            <person name="van Gessel N."/>
            <person name="Grimwood J."/>
            <person name="Hayes R.D."/>
            <person name="Graham S.W."/>
            <person name="Gunter L.E."/>
            <person name="McDaniel S.F."/>
            <person name="Hoernstein S.N.W."/>
            <person name="Larsson A."/>
            <person name="Li F.W."/>
            <person name="Perroud P.F."/>
            <person name="Phillips J."/>
            <person name="Ranjan P."/>
            <person name="Rokshar D.S."/>
            <person name="Rothfels C.J."/>
            <person name="Schneider L."/>
            <person name="Shu S."/>
            <person name="Stevenson D.W."/>
            <person name="Thummler F."/>
            <person name="Tillich M."/>
            <person name="Villarreal Aguilar J.C."/>
            <person name="Widiez T."/>
            <person name="Wong G.K."/>
            <person name="Wymore A."/>
            <person name="Zhang Y."/>
            <person name="Zimmer A.D."/>
            <person name="Quatrano R.S."/>
            <person name="Mayer K.F.X."/>
            <person name="Goodstein D."/>
            <person name="Casacuberta J.M."/>
            <person name="Vandepoele K."/>
            <person name="Reski R."/>
            <person name="Cuming A.C."/>
            <person name="Tuskan G.A."/>
            <person name="Maumus F."/>
            <person name="Salse J."/>
            <person name="Schmutz J."/>
            <person name="Rensing S.A."/>
        </authorList>
    </citation>
    <scope>NUCLEOTIDE SEQUENCE [LARGE SCALE GENOMIC DNA]</scope>
    <source>
        <strain evidence="28 29">cv. Gransden 2004</strain>
    </source>
</reference>
<evidence type="ECO:0000256" key="4">
    <source>
        <dbReference type="ARBA" id="ARBA00011011"/>
    </source>
</evidence>
<keyword evidence="13" id="KW-0333">Golgi apparatus</keyword>
<evidence type="ECO:0000256" key="13">
    <source>
        <dbReference type="ARBA" id="ARBA00023034"/>
    </source>
</evidence>
<evidence type="ECO:0000256" key="9">
    <source>
        <dbReference type="ARBA" id="ARBA00022692"/>
    </source>
</evidence>
<feature type="binding site" evidence="24">
    <location>
        <position position="238"/>
    </location>
    <ligand>
        <name>Mn(2+)</name>
        <dbReference type="ChEBI" id="CHEBI:29035"/>
    </ligand>
</feature>
<dbReference type="AlphaFoldDB" id="A0A2K1K6E4"/>
<evidence type="ECO:0000256" key="21">
    <source>
        <dbReference type="ARBA" id="ARBA00032915"/>
    </source>
</evidence>
<evidence type="ECO:0000256" key="3">
    <source>
        <dbReference type="ARBA" id="ARBA00004922"/>
    </source>
</evidence>
<dbReference type="Gramene" id="Pp3c8_6700V3.1">
    <property type="protein sequence ID" value="Pp3c8_6700V3.1"/>
    <property type="gene ID" value="Pp3c8_6700"/>
</dbReference>
<keyword evidence="7" id="KW-0328">Glycosyltransferase</keyword>
<feature type="disulfide bond" evidence="25">
    <location>
        <begin position="178"/>
        <end position="189"/>
    </location>
</feature>
<comment type="catalytic activity">
    <reaction evidence="22">
        <text>an N(4)-{beta-D-GlcNAc-(1-&gt;2)-alpha-D-Man-(1-&gt;3)-[alpha-D-Man-(1-&gt;6)]-beta-D-Man-(1-&gt;4)-beta-D-GlcNAc-(1-&gt;4)-beta-D-GlcNAc}-L-asparaginyl-[protein] + UDP-N-acetyl-alpha-D-glucosamine = N(4)-{beta-D-GlcNAc-(1-&gt;2)-alpha-D-Man-(1-&gt;3)-[beta-D-GlcNAc-(1-&gt;2)-alpha-D-Man-(1-&gt;6)]-beta-D-Man-(1-&gt;4)-beta-D-GlcNAc-(1-&gt;4)-beta-D-GlcNAc}-L-asparaginyl-[protein] + UDP + H(+)</text>
        <dbReference type="Rhea" id="RHEA:12941"/>
        <dbReference type="Rhea" id="RHEA-COMP:13526"/>
        <dbReference type="Rhea" id="RHEA-COMP:14369"/>
        <dbReference type="ChEBI" id="CHEBI:15378"/>
        <dbReference type="ChEBI" id="CHEBI:57705"/>
        <dbReference type="ChEBI" id="CHEBI:58223"/>
        <dbReference type="ChEBI" id="CHEBI:60615"/>
        <dbReference type="ChEBI" id="CHEBI:60651"/>
        <dbReference type="EC" id="2.4.1.143"/>
    </reaction>
</comment>
<feature type="transmembrane region" description="Helical" evidence="26">
    <location>
        <begin position="20"/>
        <end position="41"/>
    </location>
</feature>
<evidence type="ECO:0000256" key="17">
    <source>
        <dbReference type="ARBA" id="ARBA00023211"/>
    </source>
</evidence>
<evidence type="ECO:0000256" key="20">
    <source>
        <dbReference type="ARBA" id="ARBA00032552"/>
    </source>
</evidence>
<keyword evidence="29" id="KW-1185">Reference proteome</keyword>
<accession>A0A2K1K6E4</accession>
<comment type="similarity">
    <text evidence="4">Belongs to the glycosyltransferase 16 (GT16) protein family.</text>
</comment>
<evidence type="ECO:0000256" key="7">
    <source>
        <dbReference type="ARBA" id="ARBA00022676"/>
    </source>
</evidence>
<dbReference type="FunCoup" id="A0A2K1K6E4">
    <property type="interactions" value="1935"/>
</dbReference>
<keyword evidence="17 24" id="KW-0464">Manganese</keyword>
<evidence type="ECO:0000256" key="14">
    <source>
        <dbReference type="ARBA" id="ARBA00023136"/>
    </source>
</evidence>
<dbReference type="SUPFAM" id="SSF53448">
    <property type="entry name" value="Nucleotide-diphospho-sugar transferases"/>
    <property type="match status" value="1"/>
</dbReference>
<evidence type="ECO:0000313" key="29">
    <source>
        <dbReference type="Proteomes" id="UP000006727"/>
    </source>
</evidence>
<gene>
    <name evidence="28" type="primary">LOC112286128</name>
    <name evidence="27" type="ORF">PHYPA_011240</name>
</gene>
<evidence type="ECO:0000256" key="24">
    <source>
        <dbReference type="PIRSR" id="PIRSR607754-2"/>
    </source>
</evidence>
<dbReference type="PANTHER" id="PTHR12871">
    <property type="entry name" value="BETA-1,2-N-ACETYLGLUCOSAMINYLTRANSFERASE II"/>
    <property type="match status" value="1"/>
</dbReference>
<dbReference type="GO" id="GO:0008455">
    <property type="term" value="F:alpha-1,6-mannosylglycoprotein 2-beta-N-acetylglucosaminyltransferase activity"/>
    <property type="evidence" value="ECO:0000318"/>
    <property type="project" value="GO_Central"/>
</dbReference>
<reference evidence="28" key="3">
    <citation type="submission" date="2020-12" db="UniProtKB">
        <authorList>
            <consortium name="EnsemblPlants"/>
        </authorList>
    </citation>
    <scope>IDENTIFICATION</scope>
</reference>
<dbReference type="PANTHER" id="PTHR12871:SF0">
    <property type="entry name" value="ALPHA-1,6-MANNOSYL-GLYCOPROTEIN 2-BETA-N-ACETYLGLUCOSAMINYLTRANSFERASE"/>
    <property type="match status" value="1"/>
</dbReference>
<dbReference type="PaxDb" id="3218-PP1S8_84V6.1"/>
<dbReference type="Gene3D" id="3.90.550.10">
    <property type="entry name" value="Spore Coat Polysaccharide Biosynthesis Protein SpsA, Chain A"/>
    <property type="match status" value="1"/>
</dbReference>
<evidence type="ECO:0000256" key="10">
    <source>
        <dbReference type="ARBA" id="ARBA00022723"/>
    </source>
</evidence>
<dbReference type="GO" id="GO:0006487">
    <property type="term" value="P:protein N-linked glycosylation"/>
    <property type="evidence" value="ECO:0000318"/>
    <property type="project" value="GO_Central"/>
</dbReference>
<dbReference type="EMBL" id="ABEU02000008">
    <property type="protein sequence ID" value="PNR49344.1"/>
    <property type="molecule type" value="Genomic_DNA"/>
</dbReference>
<keyword evidence="10 24" id="KW-0479">Metal-binding</keyword>
<dbReference type="GO" id="GO:0000139">
    <property type="term" value="C:Golgi membrane"/>
    <property type="evidence" value="ECO:0000318"/>
    <property type="project" value="GO_Central"/>
</dbReference>
<keyword evidence="11" id="KW-0735">Signal-anchor</keyword>
<dbReference type="InterPro" id="IPR007754">
    <property type="entry name" value="GlcNAc_II"/>
</dbReference>
<evidence type="ECO:0000256" key="8">
    <source>
        <dbReference type="ARBA" id="ARBA00022679"/>
    </source>
</evidence>
<organism evidence="27">
    <name type="scientific">Physcomitrium patens</name>
    <name type="common">Spreading-leaved earth moss</name>
    <name type="synonym">Physcomitrella patens</name>
    <dbReference type="NCBI Taxonomy" id="3218"/>
    <lineage>
        <taxon>Eukaryota</taxon>
        <taxon>Viridiplantae</taxon>
        <taxon>Streptophyta</taxon>
        <taxon>Embryophyta</taxon>
        <taxon>Bryophyta</taxon>
        <taxon>Bryophytina</taxon>
        <taxon>Bryopsida</taxon>
        <taxon>Funariidae</taxon>
        <taxon>Funariales</taxon>
        <taxon>Funariaceae</taxon>
        <taxon>Physcomitrium</taxon>
    </lineage>
</organism>
<keyword evidence="9 26" id="KW-0812">Transmembrane</keyword>
<dbReference type="EnsemblPlants" id="Pp3c8_6700V3.6">
    <property type="protein sequence ID" value="Pp3c8_6700V3.6"/>
    <property type="gene ID" value="Pp3c8_6700"/>
</dbReference>
<evidence type="ECO:0000256" key="25">
    <source>
        <dbReference type="PIRSR" id="PIRSR607754-3"/>
    </source>
</evidence>
<dbReference type="KEGG" id="ppp:112286128"/>
<dbReference type="InterPro" id="IPR029044">
    <property type="entry name" value="Nucleotide-diphossugar_trans"/>
</dbReference>
<dbReference type="RefSeq" id="XP_024383515.1">
    <property type="nucleotide sequence ID" value="XM_024527747.2"/>
</dbReference>
<feature type="binding site" evidence="24">
    <location>
        <position position="346"/>
    </location>
    <ligand>
        <name>Mn(2+)</name>
        <dbReference type="ChEBI" id="CHEBI:29035"/>
    </ligand>
</feature>
<dbReference type="GO" id="GO:0005795">
    <property type="term" value="C:Golgi stack"/>
    <property type="evidence" value="ECO:0007669"/>
    <property type="project" value="InterPro"/>
</dbReference>
<protein>
    <recommendedName>
        <fullName evidence="6">Alpha-1,6-mannosyl-glycoprotein 2-beta-N-acetylglucosaminyltransferase</fullName>
        <ecNumber evidence="5">2.4.1.143</ecNumber>
    </recommendedName>
    <alternativeName>
        <fullName evidence="21">Beta-1,2-N-acetylglucosaminyltransferase II</fullName>
    </alternativeName>
    <alternativeName>
        <fullName evidence="20">GlcNAc-T II</fullName>
    </alternativeName>
    <alternativeName>
        <fullName evidence="19">Mannoside acetylglucosaminyltransferase 2</fullName>
    </alternativeName>
    <alternativeName>
        <fullName evidence="18">N-glycosyl-oligosaccharide-glycoprotein N-acetylglucosaminyltransferase II</fullName>
    </alternativeName>
</protein>
<feature type="binding site" evidence="23">
    <location>
        <position position="136"/>
    </location>
    <ligand>
        <name>substrate</name>
    </ligand>
</feature>
<sequence>MMGDSSGASLTGCGGRKLGLLVLSQIFALLFFVFLAVPHLYIQFDGVGPFGAPAVVDVDALRMRGILLPLPNDLAKELLIRNALPPRNIDLFPSLRDDRIVIVLYVHYRPHYLKLVISGLSKVHGINETLLIISHDGFYEDMNSIVESIRFCQVKQIFAPWSPHLFPDEFPGESPQDCKNDDNAEKLGCTGNPDQYGNHRSVRIVSLKHHWWWMMNTIWDGLTEMKGFNGHIMFIEEDHYVLPNAYRNIQILVNLKEKKCPYCIAVNAAPLDVTSRGEGSRKLYAEKVGNVGYTFNRTVWERIHAQAKQFCLFDDYNWDITMWSRVYPTFGSALYTLRGPRSSAIHFGRCGLHEGYNQSGPSGCRDSNIEFGFVERADMVPNINHRWRVHKYSIKGYSSGFEGWGGWGDKRDRHLCLCFSSMYEKPLSL</sequence>
<keyword evidence="8" id="KW-0808">Transferase</keyword>
<evidence type="ECO:0000256" key="2">
    <source>
        <dbReference type="ARBA" id="ARBA00004323"/>
    </source>
</evidence>
<keyword evidence="15 25" id="KW-1015">Disulfide bond</keyword>